<dbReference type="HOGENOM" id="CLU_1056224_0_0_4"/>
<feature type="transmembrane region" description="Helical" evidence="1">
    <location>
        <begin position="216"/>
        <end position="236"/>
    </location>
</feature>
<proteinExistence type="predicted"/>
<keyword evidence="1" id="KW-1133">Transmembrane helix</keyword>
<organism evidence="2 3">
    <name type="scientific">Azoarcus sp. (strain BH72)</name>
    <dbReference type="NCBI Taxonomy" id="418699"/>
    <lineage>
        <taxon>Bacteria</taxon>
        <taxon>Pseudomonadati</taxon>
        <taxon>Pseudomonadota</taxon>
        <taxon>Betaproteobacteria</taxon>
        <taxon>Rhodocyclales</taxon>
        <taxon>Zoogloeaceae</taxon>
        <taxon>Azoarcus</taxon>
    </lineage>
</organism>
<dbReference type="RefSeq" id="WP_011765470.1">
    <property type="nucleotide sequence ID" value="NC_008702.1"/>
</dbReference>
<keyword evidence="1" id="KW-0472">Membrane</keyword>
<evidence type="ECO:0000313" key="2">
    <source>
        <dbReference type="EMBL" id="CAL94354.1"/>
    </source>
</evidence>
<keyword evidence="3" id="KW-1185">Reference proteome</keyword>
<dbReference type="eggNOG" id="COG1196">
    <property type="taxonomic scope" value="Bacteria"/>
</dbReference>
<feature type="transmembrane region" description="Helical" evidence="1">
    <location>
        <begin position="26"/>
        <end position="52"/>
    </location>
</feature>
<dbReference type="Proteomes" id="UP000002588">
    <property type="component" value="Chromosome"/>
</dbReference>
<evidence type="ECO:0000256" key="1">
    <source>
        <dbReference type="SAM" id="Phobius"/>
    </source>
</evidence>
<name>A1K699_AZOSB</name>
<dbReference type="STRING" id="62928.azo1737"/>
<feature type="transmembrane region" description="Helical" evidence="1">
    <location>
        <begin position="99"/>
        <end position="121"/>
    </location>
</feature>
<evidence type="ECO:0000313" key="3">
    <source>
        <dbReference type="Proteomes" id="UP000002588"/>
    </source>
</evidence>
<dbReference type="EMBL" id="AM406670">
    <property type="protein sequence ID" value="CAL94354.1"/>
    <property type="molecule type" value="Genomic_DNA"/>
</dbReference>
<keyword evidence="1" id="KW-0812">Transmembrane</keyword>
<gene>
    <name evidence="2" type="ordered locus">azo1737</name>
</gene>
<reference evidence="2 3" key="1">
    <citation type="journal article" date="2006" name="Nat. Biotechnol.">
        <title>Complete genome of the mutualistic, N2-fixing grass endophyte Azoarcus sp. strain BH72.</title>
        <authorList>
            <person name="Krause A."/>
            <person name="Ramakumar A."/>
            <person name="Bartels D."/>
            <person name="Battistoni F."/>
            <person name="Bekel T."/>
            <person name="Boch J."/>
            <person name="Boehm M."/>
            <person name="Friedrich F."/>
            <person name="Hurek T."/>
            <person name="Krause L."/>
            <person name="Linke B."/>
            <person name="McHardy A.C."/>
            <person name="Sarkar A."/>
            <person name="Schneiker S."/>
            <person name="Syed A.A."/>
            <person name="Thauer R."/>
            <person name="Vorhoelter F.-J."/>
            <person name="Weidner S."/>
            <person name="Puehler A."/>
            <person name="Reinhold-Hurek B."/>
            <person name="Kaiser O."/>
            <person name="Goesmann A."/>
        </authorList>
    </citation>
    <scope>NUCLEOTIDE SEQUENCE [LARGE SCALE GENOMIC DNA]</scope>
    <source>
        <strain evidence="2 3">BH72</strain>
    </source>
</reference>
<feature type="transmembrane region" description="Helical" evidence="1">
    <location>
        <begin position="64"/>
        <end position="87"/>
    </location>
</feature>
<sequence>METRTIEETGIEPEHTIYSGIRWGSVIAGFAVGVGIHLLLMLIGVAAGFAVYGTGARPEGESMSIAAVTWNTVSMLIAAFVGGYVAARGSGLRRTSDGVLHGVVSWGATVLFFAIVTGSVTGNALSGMFGMAATTAQSTAASPNNDAAMAELFASIQRGDRAAATAVLRERLGMSEEQAAIAVDQAMALRGQASNDVARREGVTDAAQAASIASTWLSAAILLSLLAGAGGGMLGARGARLRSLPGRYGERRVVHARTVHRVPTAG</sequence>
<accession>A1K699</accession>
<dbReference type="KEGG" id="azo:azo1737"/>
<protein>
    <submittedName>
        <fullName evidence="2">Conserved hypothetical membrane protein</fullName>
    </submittedName>
</protein>
<dbReference type="AlphaFoldDB" id="A1K699"/>